<dbReference type="AlphaFoldDB" id="A0A1C6T533"/>
<dbReference type="EMBL" id="FMHW01000002">
    <property type="protein sequence ID" value="SCL36946.1"/>
    <property type="molecule type" value="Genomic_DNA"/>
</dbReference>
<organism evidence="2 3">
    <name type="scientific">Micromonospora pallida</name>
    <dbReference type="NCBI Taxonomy" id="145854"/>
    <lineage>
        <taxon>Bacteria</taxon>
        <taxon>Bacillati</taxon>
        <taxon>Actinomycetota</taxon>
        <taxon>Actinomycetes</taxon>
        <taxon>Micromonosporales</taxon>
        <taxon>Micromonosporaceae</taxon>
        <taxon>Micromonospora</taxon>
    </lineage>
</organism>
<feature type="chain" id="PRO_5008746387" description="Secreted protein" evidence="1">
    <location>
        <begin position="30"/>
        <end position="134"/>
    </location>
</feature>
<evidence type="ECO:0000313" key="3">
    <source>
        <dbReference type="Proteomes" id="UP000198959"/>
    </source>
</evidence>
<keyword evidence="1" id="KW-0732">Signal</keyword>
<evidence type="ECO:0000256" key="1">
    <source>
        <dbReference type="SAM" id="SignalP"/>
    </source>
</evidence>
<protein>
    <recommendedName>
        <fullName evidence="4">Secreted protein</fullName>
    </recommendedName>
</protein>
<keyword evidence="3" id="KW-1185">Reference proteome</keyword>
<proteinExistence type="predicted"/>
<sequence>MRAGKVIAGAIMTCGIMLTGIGIASPAMAASGTAFSTDAGAAGASTRYNDDGDIYTACDLDADGTGAVGWIEVRQADGSWNKYPERYVGGGAGSCSEYNANIARESADVRIVACRQNGPTANPQDCGRHIVPGA</sequence>
<gene>
    <name evidence="2" type="ORF">GA0074692_4501</name>
</gene>
<dbReference type="RefSeq" id="WP_091647049.1">
    <property type="nucleotide sequence ID" value="NZ_FMHW01000002.1"/>
</dbReference>
<dbReference type="Proteomes" id="UP000198959">
    <property type="component" value="Unassembled WGS sequence"/>
</dbReference>
<evidence type="ECO:0000313" key="2">
    <source>
        <dbReference type="EMBL" id="SCL36946.1"/>
    </source>
</evidence>
<reference evidence="3" key="1">
    <citation type="submission" date="2016-06" db="EMBL/GenBank/DDBJ databases">
        <authorList>
            <person name="Varghese N."/>
            <person name="Submissions Spin"/>
        </authorList>
    </citation>
    <scope>NUCLEOTIDE SEQUENCE [LARGE SCALE GENOMIC DNA]</scope>
    <source>
        <strain evidence="3">DSM 43817</strain>
    </source>
</reference>
<feature type="signal peptide" evidence="1">
    <location>
        <begin position="1"/>
        <end position="29"/>
    </location>
</feature>
<evidence type="ECO:0008006" key="4">
    <source>
        <dbReference type="Google" id="ProtNLM"/>
    </source>
</evidence>
<accession>A0A1C6T533</accession>
<name>A0A1C6T533_9ACTN</name>
<dbReference type="OrthoDB" id="4247509at2"/>